<evidence type="ECO:0000313" key="1">
    <source>
        <dbReference type="EMBL" id="MDV0842529.1"/>
    </source>
</evidence>
<name>A0AAW8XNY0_9ENTR</name>
<sequence length="88" mass="9878">MTLVPLFRRVAAAPDPAYRVLSQAYTSQTRQAPRHRAMTAGTEPILCRVAAAPDPAYRILSQANTSQTRQAPRRWESIDYLPDNPVAW</sequence>
<organism evidence="1 2">
    <name type="scientific">Klebsiella quasipneumoniae subsp. quasipneumoniae</name>
    <dbReference type="NCBI Taxonomy" id="1667327"/>
    <lineage>
        <taxon>Bacteria</taxon>
        <taxon>Pseudomonadati</taxon>
        <taxon>Pseudomonadota</taxon>
        <taxon>Gammaproteobacteria</taxon>
        <taxon>Enterobacterales</taxon>
        <taxon>Enterobacteriaceae</taxon>
        <taxon>Klebsiella/Raoultella group</taxon>
        <taxon>Klebsiella</taxon>
        <taxon>Klebsiella pneumoniae complex</taxon>
    </lineage>
</organism>
<proteinExistence type="predicted"/>
<dbReference type="RefSeq" id="WP_142375824.1">
    <property type="nucleotide sequence ID" value="NZ_JAWHZD010000008.1"/>
</dbReference>
<evidence type="ECO:0000313" key="2">
    <source>
        <dbReference type="Proteomes" id="UP001284547"/>
    </source>
</evidence>
<gene>
    <name evidence="1" type="ORF">RZP41_14885</name>
</gene>
<accession>A0AAW8XNY0</accession>
<dbReference type="Proteomes" id="UP001284547">
    <property type="component" value="Unassembled WGS sequence"/>
</dbReference>
<comment type="caution">
    <text evidence="1">The sequence shown here is derived from an EMBL/GenBank/DDBJ whole genome shotgun (WGS) entry which is preliminary data.</text>
</comment>
<dbReference type="EMBL" id="JAWHZD010000008">
    <property type="protein sequence ID" value="MDV0842529.1"/>
    <property type="molecule type" value="Genomic_DNA"/>
</dbReference>
<reference evidence="1" key="1">
    <citation type="submission" date="2023-10" db="EMBL/GenBank/DDBJ databases">
        <title>Surveillance and assessment of the effects of hospital wastewater treatment on clearance of pathogenic bacterial and antimicrobial resistance genes.</title>
        <authorList>
            <person name="Wu Y."/>
        </authorList>
    </citation>
    <scope>NUCLEOTIDE SEQUENCE</scope>
    <source>
        <strain evidence="1">23-M-SRM-33-1</strain>
    </source>
</reference>
<protein>
    <submittedName>
        <fullName evidence="1">Uncharacterized protein</fullName>
    </submittedName>
</protein>
<dbReference type="AlphaFoldDB" id="A0AAW8XNY0"/>